<reference evidence="1 2" key="1">
    <citation type="submission" date="2018-08" db="EMBL/GenBank/DDBJ databases">
        <title>A genome reference for cultivated species of the human gut microbiota.</title>
        <authorList>
            <person name="Zou Y."/>
            <person name="Xue W."/>
            <person name="Luo G."/>
        </authorList>
    </citation>
    <scope>NUCLEOTIDE SEQUENCE [LARGE SCALE GENOMIC DNA]</scope>
    <source>
        <strain evidence="1 2">AM30-40</strain>
    </source>
</reference>
<dbReference type="EMBL" id="QSJM01000010">
    <property type="protein sequence ID" value="RHD83136.1"/>
    <property type="molecule type" value="Genomic_DNA"/>
</dbReference>
<evidence type="ECO:0000313" key="2">
    <source>
        <dbReference type="Proteomes" id="UP000283429"/>
    </source>
</evidence>
<comment type="caution">
    <text evidence="1">The sequence shown here is derived from an EMBL/GenBank/DDBJ whole genome shotgun (WGS) entry which is preliminary data.</text>
</comment>
<dbReference type="Proteomes" id="UP000283429">
    <property type="component" value="Unassembled WGS sequence"/>
</dbReference>
<dbReference type="RefSeq" id="WP_101602703.1">
    <property type="nucleotide sequence ID" value="NZ_JADNJS010000056.1"/>
</dbReference>
<evidence type="ECO:0000313" key="1">
    <source>
        <dbReference type="EMBL" id="RHD83136.1"/>
    </source>
</evidence>
<organism evidence="1 2">
    <name type="scientific">Phocaeicola vulgatus</name>
    <name type="common">Bacteroides vulgatus</name>
    <dbReference type="NCBI Taxonomy" id="821"/>
    <lineage>
        <taxon>Bacteria</taxon>
        <taxon>Pseudomonadati</taxon>
        <taxon>Bacteroidota</taxon>
        <taxon>Bacteroidia</taxon>
        <taxon>Bacteroidales</taxon>
        <taxon>Bacteroidaceae</taxon>
        <taxon>Phocaeicola</taxon>
    </lineage>
</organism>
<gene>
    <name evidence="1" type="ORF">DW783_04865</name>
</gene>
<name>A0A414HEW9_PHOVU</name>
<accession>A0A414HEW9</accession>
<proteinExistence type="predicted"/>
<sequence>MGTPVTRKEKINRLKRSPANNYIAEIFFEELQFILGEDLQDQVMVICHGMNTRTQSKDILSASVRYVSTLNSYKEIVTLHLARNSIYHQLPELLFHPLVISTPGMSNREIVEAIRANKSKEKELVAFFSPFDTAFFKEHVKINSRYLNFFTDSASRENLNSIIETLLNVPLSISAHQKYKLFLFLCNAEKYKENLPEIERIFLIVLNLRIQLKLIPHVMTASIYHPIGEGILGETLGLNGEVECEEDDLEAMIEFEQTQSVDDYHYLTNTVATVSTILEFFILSFRKIHVKYRIVGEIDCILGEKRLGYDMNL</sequence>
<dbReference type="AlphaFoldDB" id="A0A414HEW9"/>
<protein>
    <submittedName>
        <fullName evidence="1">Uncharacterized protein</fullName>
    </submittedName>
</protein>